<evidence type="ECO:0000313" key="3">
    <source>
        <dbReference type="Proteomes" id="UP000233837"/>
    </source>
</evidence>
<keyword evidence="3" id="KW-1185">Reference proteome</keyword>
<proteinExistence type="predicted"/>
<evidence type="ECO:0000256" key="1">
    <source>
        <dbReference type="SAM" id="MobiDB-lite"/>
    </source>
</evidence>
<sequence>MATHTQSASVSANEVPADSWDQGWDDDWDDEEAVVRTATKQPAENAPSNGLSSKSSNPNKDGWEIDWDD</sequence>
<feature type="compositionally biased region" description="Acidic residues" evidence="1">
    <location>
        <begin position="23"/>
        <end position="32"/>
    </location>
</feature>
<dbReference type="EMBL" id="KZ503438">
    <property type="protein sequence ID" value="PKU64099.1"/>
    <property type="molecule type" value="Genomic_DNA"/>
</dbReference>
<reference evidence="2 3" key="2">
    <citation type="journal article" date="2017" name="Nature">
        <title>The Apostasia genome and the evolution of orchids.</title>
        <authorList>
            <person name="Zhang G.Q."/>
            <person name="Liu K.W."/>
            <person name="Li Z."/>
            <person name="Lohaus R."/>
            <person name="Hsiao Y.Y."/>
            <person name="Niu S.C."/>
            <person name="Wang J.Y."/>
            <person name="Lin Y.C."/>
            <person name="Xu Q."/>
            <person name="Chen L.J."/>
            <person name="Yoshida K."/>
            <person name="Fujiwara S."/>
            <person name="Wang Z.W."/>
            <person name="Zhang Y.Q."/>
            <person name="Mitsuda N."/>
            <person name="Wang M."/>
            <person name="Liu G.H."/>
            <person name="Pecoraro L."/>
            <person name="Huang H.X."/>
            <person name="Xiao X.J."/>
            <person name="Lin M."/>
            <person name="Wu X.Y."/>
            <person name="Wu W.L."/>
            <person name="Chen Y.Y."/>
            <person name="Chang S.B."/>
            <person name="Sakamoto S."/>
            <person name="Ohme-Takagi M."/>
            <person name="Yagi M."/>
            <person name="Zeng S.J."/>
            <person name="Shen C.Y."/>
            <person name="Yeh C.M."/>
            <person name="Luo Y.B."/>
            <person name="Tsai W.C."/>
            <person name="Van de Peer Y."/>
            <person name="Liu Z.J."/>
        </authorList>
    </citation>
    <scope>NUCLEOTIDE SEQUENCE [LARGE SCALE GENOMIC DNA]</scope>
    <source>
        <tissue evidence="2">The whole plant</tissue>
    </source>
</reference>
<gene>
    <name evidence="2" type="ORF">MA16_Dca008005</name>
</gene>
<protein>
    <submittedName>
        <fullName evidence="2">Uncharacterized protein</fullName>
    </submittedName>
</protein>
<accession>A0A2I0VL09</accession>
<reference evidence="2 3" key="1">
    <citation type="journal article" date="2016" name="Sci. Rep.">
        <title>The Dendrobium catenatum Lindl. genome sequence provides insights into polysaccharide synthase, floral development and adaptive evolution.</title>
        <authorList>
            <person name="Zhang G.Q."/>
            <person name="Xu Q."/>
            <person name="Bian C."/>
            <person name="Tsai W.C."/>
            <person name="Yeh C.M."/>
            <person name="Liu K.W."/>
            <person name="Yoshida K."/>
            <person name="Zhang L.S."/>
            <person name="Chang S.B."/>
            <person name="Chen F."/>
            <person name="Shi Y."/>
            <person name="Su Y.Y."/>
            <person name="Zhang Y.Q."/>
            <person name="Chen L.J."/>
            <person name="Yin Y."/>
            <person name="Lin M."/>
            <person name="Huang H."/>
            <person name="Deng H."/>
            <person name="Wang Z.W."/>
            <person name="Zhu S.L."/>
            <person name="Zhao X."/>
            <person name="Deng C."/>
            <person name="Niu S.C."/>
            <person name="Huang J."/>
            <person name="Wang M."/>
            <person name="Liu G.H."/>
            <person name="Yang H.J."/>
            <person name="Xiao X.J."/>
            <person name="Hsiao Y.Y."/>
            <person name="Wu W.L."/>
            <person name="Chen Y.Y."/>
            <person name="Mitsuda N."/>
            <person name="Ohme-Takagi M."/>
            <person name="Luo Y.B."/>
            <person name="Van de Peer Y."/>
            <person name="Liu Z.J."/>
        </authorList>
    </citation>
    <scope>NUCLEOTIDE SEQUENCE [LARGE SCALE GENOMIC DNA]</scope>
    <source>
        <tissue evidence="2">The whole plant</tissue>
    </source>
</reference>
<dbReference type="PANTHER" id="PTHR34200:SF2">
    <property type="entry name" value="TRANSMEMBRANE PROTEIN"/>
    <property type="match status" value="1"/>
</dbReference>
<organism evidence="2 3">
    <name type="scientific">Dendrobium catenatum</name>
    <dbReference type="NCBI Taxonomy" id="906689"/>
    <lineage>
        <taxon>Eukaryota</taxon>
        <taxon>Viridiplantae</taxon>
        <taxon>Streptophyta</taxon>
        <taxon>Embryophyta</taxon>
        <taxon>Tracheophyta</taxon>
        <taxon>Spermatophyta</taxon>
        <taxon>Magnoliopsida</taxon>
        <taxon>Liliopsida</taxon>
        <taxon>Asparagales</taxon>
        <taxon>Orchidaceae</taxon>
        <taxon>Epidendroideae</taxon>
        <taxon>Malaxideae</taxon>
        <taxon>Dendrobiinae</taxon>
        <taxon>Dendrobium</taxon>
    </lineage>
</organism>
<dbReference type="AlphaFoldDB" id="A0A2I0VL09"/>
<dbReference type="Proteomes" id="UP000233837">
    <property type="component" value="Unassembled WGS sequence"/>
</dbReference>
<feature type="compositionally biased region" description="Polar residues" evidence="1">
    <location>
        <begin position="38"/>
        <end position="59"/>
    </location>
</feature>
<evidence type="ECO:0000313" key="2">
    <source>
        <dbReference type="EMBL" id="PKU64099.1"/>
    </source>
</evidence>
<feature type="region of interest" description="Disordered" evidence="1">
    <location>
        <begin position="1"/>
        <end position="69"/>
    </location>
</feature>
<feature type="compositionally biased region" description="Polar residues" evidence="1">
    <location>
        <begin position="1"/>
        <end position="12"/>
    </location>
</feature>
<dbReference type="PANTHER" id="PTHR34200">
    <property type="entry name" value="DENTIN SIALOPHOSPHOPROTEIN-LIKE ISOFORM X1"/>
    <property type="match status" value="1"/>
</dbReference>
<name>A0A2I0VL09_9ASPA</name>